<feature type="region of interest" description="Disordered" evidence="1">
    <location>
        <begin position="101"/>
        <end position="190"/>
    </location>
</feature>
<name>A0ABR1QSL9_9PEZI</name>
<protein>
    <recommendedName>
        <fullName evidence="5">Transmembrane protein</fullName>
    </recommendedName>
</protein>
<keyword evidence="2" id="KW-0812">Transmembrane</keyword>
<reference evidence="3 4" key="1">
    <citation type="submission" date="2023-01" db="EMBL/GenBank/DDBJ databases">
        <title>Analysis of 21 Apiospora genomes using comparative genomics revels a genus with tremendous synthesis potential of carbohydrate active enzymes and secondary metabolites.</title>
        <authorList>
            <person name="Sorensen T."/>
        </authorList>
    </citation>
    <scope>NUCLEOTIDE SEQUENCE [LARGE SCALE GENOMIC DNA]</scope>
    <source>
        <strain evidence="3 4">CBS 24483</strain>
    </source>
</reference>
<evidence type="ECO:0008006" key="5">
    <source>
        <dbReference type="Google" id="ProtNLM"/>
    </source>
</evidence>
<proteinExistence type="predicted"/>
<evidence type="ECO:0000313" key="4">
    <source>
        <dbReference type="Proteomes" id="UP001391051"/>
    </source>
</evidence>
<organism evidence="3 4">
    <name type="scientific">Apiospora aurea</name>
    <dbReference type="NCBI Taxonomy" id="335848"/>
    <lineage>
        <taxon>Eukaryota</taxon>
        <taxon>Fungi</taxon>
        <taxon>Dikarya</taxon>
        <taxon>Ascomycota</taxon>
        <taxon>Pezizomycotina</taxon>
        <taxon>Sordariomycetes</taxon>
        <taxon>Xylariomycetidae</taxon>
        <taxon>Amphisphaeriales</taxon>
        <taxon>Apiosporaceae</taxon>
        <taxon>Apiospora</taxon>
    </lineage>
</organism>
<accession>A0ABR1QSL9</accession>
<sequence>MLDSYETLLQEVFSPDDNKDLTTAFQAGSETPPPTSSGCSPTEASPEPDSRLLKASSGGSIVLQDDSKASPPASGDCPPTSSKVYPDDLFTDIDDSLAAALRTASDTVPPTSAANSPTGPGLESSGDPAVARQAAASETPLSASSGASPTDPVGDTDTEPAAVLQADSKTPLLRPLSEGGSPTVSETETTDILSKAERFVEPHLRKFLARLESGDAAVQYLLIFCAAGFLILGILLVDVLLVRKGVLGSSMGEEVLASTTGASVASTRASVTSTRASSVTSTGESVASVTVKALESWFQARVVSPYSEVREFVRMDPATKSQQGDDGPEATAGWAPNSTAMEWETSFGGYLVTQLSKMARMSN</sequence>
<evidence type="ECO:0000256" key="1">
    <source>
        <dbReference type="SAM" id="MobiDB-lite"/>
    </source>
</evidence>
<feature type="region of interest" description="Disordered" evidence="1">
    <location>
        <begin position="13"/>
        <end position="89"/>
    </location>
</feature>
<keyword evidence="2" id="KW-0472">Membrane</keyword>
<comment type="caution">
    <text evidence="3">The sequence shown here is derived from an EMBL/GenBank/DDBJ whole genome shotgun (WGS) entry which is preliminary data.</text>
</comment>
<feature type="compositionally biased region" description="Polar residues" evidence="1">
    <location>
        <begin position="180"/>
        <end position="190"/>
    </location>
</feature>
<gene>
    <name evidence="3" type="ORF">PG986_003773</name>
</gene>
<feature type="region of interest" description="Disordered" evidence="1">
    <location>
        <begin position="317"/>
        <end position="337"/>
    </location>
</feature>
<evidence type="ECO:0000313" key="3">
    <source>
        <dbReference type="EMBL" id="KAK7962948.1"/>
    </source>
</evidence>
<dbReference type="RefSeq" id="XP_066705059.1">
    <property type="nucleotide sequence ID" value="XM_066839995.1"/>
</dbReference>
<dbReference type="EMBL" id="JAQQWE010000002">
    <property type="protein sequence ID" value="KAK7962948.1"/>
    <property type="molecule type" value="Genomic_DNA"/>
</dbReference>
<evidence type="ECO:0000256" key="2">
    <source>
        <dbReference type="SAM" id="Phobius"/>
    </source>
</evidence>
<feature type="transmembrane region" description="Helical" evidence="2">
    <location>
        <begin position="220"/>
        <end position="241"/>
    </location>
</feature>
<dbReference type="Proteomes" id="UP001391051">
    <property type="component" value="Unassembled WGS sequence"/>
</dbReference>
<feature type="compositionally biased region" description="Polar residues" evidence="1">
    <location>
        <begin position="139"/>
        <end position="148"/>
    </location>
</feature>
<keyword evidence="2" id="KW-1133">Transmembrane helix</keyword>
<keyword evidence="4" id="KW-1185">Reference proteome</keyword>
<dbReference type="GeneID" id="92073057"/>
<feature type="compositionally biased region" description="Polar residues" evidence="1">
    <location>
        <begin position="104"/>
        <end position="118"/>
    </location>
</feature>